<accession>A0AAX6QQK8</accession>
<evidence type="ECO:0000256" key="1">
    <source>
        <dbReference type="SAM" id="MobiDB-lite"/>
    </source>
</evidence>
<dbReference type="InterPro" id="IPR042847">
    <property type="entry name" value="EFC12"/>
</dbReference>
<dbReference type="KEGG" id="hgl:101724435"/>
<proteinExistence type="predicted"/>
<sequence>MVESYDVYDCLSSALLGFGQPETLEGNDSTSVVPAFDPEPVIAHCFKQFKQEDFHLLKSHQRVIIVPTQQGQAPMDREPQPPPPAPNLRVLGSGDIPGLRENRAAWLHHRVKLRKELEALGDVTRWLENKPSITPLEAKVLNMLHEERKAQLTVEVTTTTVAKKRGPRRVVPQLWLPKPPALSALYTYLRHRKIQVLELFAKGLGTQRRVPREEFLTTLRTVGVPLKQQEMEDVVIYLSSLENHHDITMEALASTYKQWSLAQLRSTVPTVHKCSVPAQGMSSPHPCRKDLLMVPEFPVPMEARPLTLEEMEDVGRHYRERKRQLKLPIPSIEYTESCRLVHSGDERVDQHCLPSTVAGEGQELLDTARMDGFLLYLRCGQQCAASGLPVTKEVLTRALLYPGDRIVFQDTQVRPIRQPGGFYSDSRALAPHLATHRTKGPRLGPQKSNKKTPKDGRKMPFKEAQEGTRKLKARRLRGPQRTHPNVFWPGHLLDKMRLCLPTEATDRSLALFSCIQHKRHAYQAIYHPDRWWPLREENYMSRTYYNSPKVYAIN</sequence>
<feature type="compositionally biased region" description="Basic and acidic residues" evidence="1">
    <location>
        <begin position="452"/>
        <end position="469"/>
    </location>
</feature>
<reference evidence="3" key="1">
    <citation type="submission" date="2025-08" db="UniProtKB">
        <authorList>
            <consortium name="RefSeq"/>
        </authorList>
    </citation>
    <scope>IDENTIFICATION</scope>
</reference>
<evidence type="ECO:0000313" key="2">
    <source>
        <dbReference type="Proteomes" id="UP000694906"/>
    </source>
</evidence>
<dbReference type="RefSeq" id="XP_012923166.1">
    <property type="nucleotide sequence ID" value="XM_013067712.2"/>
</dbReference>
<dbReference type="PANTHER" id="PTHR47225:SF1">
    <property type="entry name" value="EF-HAND CALCIUM-BINDING DOMAIN-CONTAINING PROTEIN 12"/>
    <property type="match status" value="1"/>
</dbReference>
<dbReference type="PANTHER" id="PTHR47225">
    <property type="entry name" value="EF-HAND CALCIUM-BINDING DOMAIN-CONTAINING PROTEIN 12"/>
    <property type="match status" value="1"/>
</dbReference>
<organism evidence="2 3">
    <name type="scientific">Heterocephalus glaber</name>
    <name type="common">Naked mole rat</name>
    <dbReference type="NCBI Taxonomy" id="10181"/>
    <lineage>
        <taxon>Eukaryota</taxon>
        <taxon>Metazoa</taxon>
        <taxon>Chordata</taxon>
        <taxon>Craniata</taxon>
        <taxon>Vertebrata</taxon>
        <taxon>Euteleostomi</taxon>
        <taxon>Mammalia</taxon>
        <taxon>Eutheria</taxon>
        <taxon>Euarchontoglires</taxon>
        <taxon>Glires</taxon>
        <taxon>Rodentia</taxon>
        <taxon>Hystricomorpha</taxon>
        <taxon>Bathyergidae</taxon>
        <taxon>Heterocephalus</taxon>
    </lineage>
</organism>
<evidence type="ECO:0000313" key="3">
    <source>
        <dbReference type="RefSeq" id="XP_012923166.1"/>
    </source>
</evidence>
<gene>
    <name evidence="3" type="primary">Efcab12</name>
</gene>
<dbReference type="CTD" id="90288"/>
<dbReference type="GeneID" id="101724435"/>
<keyword evidence="2" id="KW-1185">Reference proteome</keyword>
<name>A0AAX6QQK8_HETGA</name>
<dbReference type="Proteomes" id="UP000694906">
    <property type="component" value="Unplaced"/>
</dbReference>
<protein>
    <submittedName>
        <fullName evidence="3">EF-hand calcium-binding domain-containing protein 12 isoform X1</fullName>
    </submittedName>
</protein>
<dbReference type="AlphaFoldDB" id="A0AAX6QQK8"/>
<feature type="region of interest" description="Disordered" evidence="1">
    <location>
        <begin position="435"/>
        <end position="480"/>
    </location>
</feature>
<feature type="compositionally biased region" description="Basic residues" evidence="1">
    <location>
        <begin position="470"/>
        <end position="480"/>
    </location>
</feature>